<evidence type="ECO:0000313" key="1">
    <source>
        <dbReference type="EMBL" id="NVZ58138.1"/>
    </source>
</evidence>
<name>A0A7Y7RUB4_9PSED</name>
<dbReference type="RefSeq" id="WP_058412202.1">
    <property type="nucleotide sequence ID" value="NZ_JACAOZ010000014.1"/>
</dbReference>
<protein>
    <submittedName>
        <fullName evidence="1">Uncharacterized protein</fullName>
    </submittedName>
</protein>
<dbReference type="Proteomes" id="UP000560470">
    <property type="component" value="Unassembled WGS sequence"/>
</dbReference>
<gene>
    <name evidence="1" type="ORF">HX797_17895</name>
</gene>
<dbReference type="EMBL" id="JACAOZ010000014">
    <property type="protein sequence ID" value="NVZ58138.1"/>
    <property type="molecule type" value="Genomic_DNA"/>
</dbReference>
<reference evidence="1 2" key="1">
    <citation type="submission" date="2020-04" db="EMBL/GenBank/DDBJ databases">
        <title>Molecular characterization of pseudomonads from Agaricus bisporus reveal novel blotch 2 pathogens in Western Europe.</title>
        <authorList>
            <person name="Taparia T."/>
            <person name="Krijger M."/>
            <person name="Haynes E."/>
            <person name="Elpinstone J.G."/>
            <person name="Noble R."/>
            <person name="Van Der Wolf J."/>
        </authorList>
    </citation>
    <scope>NUCLEOTIDE SEQUENCE [LARGE SCALE GENOMIC DNA]</scope>
    <source>
        <strain evidence="1 2">B7002</strain>
    </source>
</reference>
<comment type="caution">
    <text evidence="1">The sequence shown here is derived from an EMBL/GenBank/DDBJ whole genome shotgun (WGS) entry which is preliminary data.</text>
</comment>
<evidence type="ECO:0000313" key="2">
    <source>
        <dbReference type="Proteomes" id="UP000560470"/>
    </source>
</evidence>
<accession>A0A7Y7RUB4</accession>
<sequence length="268" mass="31707">MKKFLVLDKSFLQGVSKRRIDELDNSYRLLMPEEMLYELSKGAPEDRAKWFYRLPSTVRPFELSRNHGYLLRYEKENLRSCGLPSLHVRTIDHAATENYRNPEFIVPTELSAVRDNRKSQVDEDVNYLFLLTRNIDKILPETRDIHPKDRKQVQENIEEKIASDEDFLKGAVNTIMSHPHPDSSEVDKSWISYRWLQVNLLFALDFWTRYTQEIDLTTESKQLERFRHDALDAGYLIVGIQEGAFATKEKKLIRWWNKIFPEGDLIQD</sequence>
<organism evidence="1 2">
    <name type="scientific">Pseudomonas edaphica</name>
    <dbReference type="NCBI Taxonomy" id="2006980"/>
    <lineage>
        <taxon>Bacteria</taxon>
        <taxon>Pseudomonadati</taxon>
        <taxon>Pseudomonadota</taxon>
        <taxon>Gammaproteobacteria</taxon>
        <taxon>Pseudomonadales</taxon>
        <taxon>Pseudomonadaceae</taxon>
        <taxon>Pseudomonas</taxon>
    </lineage>
</organism>
<proteinExistence type="predicted"/>
<dbReference type="AlphaFoldDB" id="A0A7Y7RUB4"/>